<accession>A0ACA9MR88</accession>
<gene>
    <name evidence="1" type="ORF">SPELUC_LOCUS7367</name>
</gene>
<protein>
    <submittedName>
        <fullName evidence="1">7050_t:CDS:1</fullName>
    </submittedName>
</protein>
<evidence type="ECO:0000313" key="2">
    <source>
        <dbReference type="Proteomes" id="UP000789366"/>
    </source>
</evidence>
<name>A0ACA9MR88_9GLOM</name>
<dbReference type="EMBL" id="CAJVPW010009642">
    <property type="protein sequence ID" value="CAG8607425.1"/>
    <property type="molecule type" value="Genomic_DNA"/>
</dbReference>
<sequence>SIAQQQRRARENSAATSECDKNNRKYAKLDNTICTQYEQHNIGQINIECIHCNALHWLDECLTSSSCDHSKFSTCCSQGQYNAAHAFTSLGAKIDQSVFNDHGPYGFRISGKLYHHMSSLLPNSDAEAAYTQLYIYNSEIAHQLRIE</sequence>
<dbReference type="Proteomes" id="UP000789366">
    <property type="component" value="Unassembled WGS sequence"/>
</dbReference>
<evidence type="ECO:0000313" key="1">
    <source>
        <dbReference type="EMBL" id="CAG8607425.1"/>
    </source>
</evidence>
<proteinExistence type="predicted"/>
<keyword evidence="2" id="KW-1185">Reference proteome</keyword>
<reference evidence="1" key="1">
    <citation type="submission" date="2021-06" db="EMBL/GenBank/DDBJ databases">
        <authorList>
            <person name="Kallberg Y."/>
            <person name="Tangrot J."/>
            <person name="Rosling A."/>
        </authorList>
    </citation>
    <scope>NUCLEOTIDE SEQUENCE</scope>
    <source>
        <strain evidence="1">28 12/20/2015</strain>
    </source>
</reference>
<feature type="non-terminal residue" evidence="1">
    <location>
        <position position="1"/>
    </location>
</feature>
<comment type="caution">
    <text evidence="1">The sequence shown here is derived from an EMBL/GenBank/DDBJ whole genome shotgun (WGS) entry which is preliminary data.</text>
</comment>
<organism evidence="1 2">
    <name type="scientific">Cetraspora pellucida</name>
    <dbReference type="NCBI Taxonomy" id="1433469"/>
    <lineage>
        <taxon>Eukaryota</taxon>
        <taxon>Fungi</taxon>
        <taxon>Fungi incertae sedis</taxon>
        <taxon>Mucoromycota</taxon>
        <taxon>Glomeromycotina</taxon>
        <taxon>Glomeromycetes</taxon>
        <taxon>Diversisporales</taxon>
        <taxon>Gigasporaceae</taxon>
        <taxon>Cetraspora</taxon>
    </lineage>
</organism>